<reference evidence="2 3" key="1">
    <citation type="journal article" date="2014" name="Genome Announc.">
        <title>Trypanosoma cruzi Clone Dm28c Draft Genome Sequence.</title>
        <authorList>
            <person name="Grisard E.C."/>
            <person name="Teixeira S.M."/>
            <person name="de Almeida L.G."/>
            <person name="Stoco P.H."/>
            <person name="Gerber A.L."/>
            <person name="Talavera-Lopez C."/>
            <person name="Lima O.C."/>
            <person name="Andersson B."/>
            <person name="de Vasconcelos A.T."/>
        </authorList>
    </citation>
    <scope>NUCLEOTIDE SEQUENCE [LARGE SCALE GENOMIC DNA]</scope>
    <source>
        <strain evidence="2 3">Dm28c</strain>
    </source>
</reference>
<dbReference type="OrthoDB" id="10528614at2759"/>
<proteinExistence type="predicted"/>
<accession>V5BB03</accession>
<comment type="caution">
    <text evidence="2">The sequence shown here is derived from an EMBL/GenBank/DDBJ whole genome shotgun (WGS) entry which is preliminary data.</text>
</comment>
<protein>
    <submittedName>
        <fullName evidence="2">Uncharacterized protein</fullName>
    </submittedName>
</protein>
<dbReference type="AlphaFoldDB" id="V5BB03"/>
<sequence length="85" mass="9456">MQCGPHPSRLVVTPVTPSRQVACSKDRHRQRRSVSSLSHWGATPPTPSLAHQHNGGAAATRNCQQRVQEEQQTALQHLRRVCTNK</sequence>
<organism evidence="2 3">
    <name type="scientific">Trypanosoma cruzi Dm28c</name>
    <dbReference type="NCBI Taxonomy" id="1416333"/>
    <lineage>
        <taxon>Eukaryota</taxon>
        <taxon>Discoba</taxon>
        <taxon>Euglenozoa</taxon>
        <taxon>Kinetoplastea</taxon>
        <taxon>Metakinetoplastina</taxon>
        <taxon>Trypanosomatida</taxon>
        <taxon>Trypanosomatidae</taxon>
        <taxon>Trypanosoma</taxon>
        <taxon>Schizotrypanum</taxon>
    </lineage>
</organism>
<dbReference type="Proteomes" id="UP000017861">
    <property type="component" value="Unassembled WGS sequence"/>
</dbReference>
<gene>
    <name evidence="2" type="ORF">TCDM_09007</name>
</gene>
<feature type="compositionally biased region" description="Polar residues" evidence="1">
    <location>
        <begin position="61"/>
        <end position="71"/>
    </location>
</feature>
<evidence type="ECO:0000313" key="2">
    <source>
        <dbReference type="EMBL" id="ESS63227.1"/>
    </source>
</evidence>
<evidence type="ECO:0000313" key="3">
    <source>
        <dbReference type="Proteomes" id="UP000017861"/>
    </source>
</evidence>
<dbReference type="VEuPathDB" id="TriTrypDB:TCDM_09007"/>
<dbReference type="EMBL" id="AYLP01000137">
    <property type="protein sequence ID" value="ESS63227.1"/>
    <property type="molecule type" value="Genomic_DNA"/>
</dbReference>
<name>V5BB03_TRYCR</name>
<evidence type="ECO:0000256" key="1">
    <source>
        <dbReference type="SAM" id="MobiDB-lite"/>
    </source>
</evidence>
<feature type="region of interest" description="Disordered" evidence="1">
    <location>
        <begin position="17"/>
        <end position="71"/>
    </location>
</feature>